<evidence type="ECO:0000256" key="2">
    <source>
        <dbReference type="ARBA" id="ARBA00007276"/>
    </source>
</evidence>
<name>A0AAD9ZHL9_9ROSI</name>
<feature type="compositionally biased region" description="Basic residues" evidence="8">
    <location>
        <begin position="513"/>
        <end position="533"/>
    </location>
</feature>
<dbReference type="EMBL" id="JANJYJ010000115">
    <property type="protein sequence ID" value="KAK3180244.1"/>
    <property type="molecule type" value="Genomic_DNA"/>
</dbReference>
<feature type="compositionally biased region" description="Basic residues" evidence="8">
    <location>
        <begin position="396"/>
        <end position="410"/>
    </location>
</feature>
<dbReference type="GO" id="GO:0003697">
    <property type="term" value="F:single-stranded DNA binding"/>
    <property type="evidence" value="ECO:0007669"/>
    <property type="project" value="TreeGrafter"/>
</dbReference>
<dbReference type="Pfam" id="PF11719">
    <property type="entry name" value="Drc1-Sld2"/>
    <property type="match status" value="1"/>
</dbReference>
<evidence type="ECO:0000313" key="9">
    <source>
        <dbReference type="EMBL" id="KAK3180244.1"/>
    </source>
</evidence>
<sequence>MSSDLQLLDTPKRASLQSQSTQIRAELKDFERTFAAINDGRKPSKDDIKADTEVATKYKEYGRIRDVLAGKLDYAALVIPTRSPRKRRHQRVDSGVSWTGRGKSNEATPRKERHSNSWDLYDSTKSISPQPFMLHAIGPTPQRDGKVLGLFDLLSNSTHSARTASSNKKRKLSAMIEESPRKSDVPWMAQTPSQKRLRETGDLLQYLTGTPQKTPRTGHRRHSRTPISEGRRFMLSQFFATPSTARFSNVDAGDTKALTPLRDRVLGLTPVQAGVSQQAHDTTPAYLRRSTSFKDRLLSASKDMAGKNVNFMDPPMSKVGPPTLRHLRSVPKLFSAVGDHSFEVGEDDDDEDEDELEALREMESGELNVLVRDSQSQHAHQVAAGDKEMEQTTQKVYKKRGQKRSTRRSNIRPTRVVQTEVPKFVAGWNVSEGEDDEFQIDETQLDDHQHRLNQIGHNESDTDVDFVDTDAEPETKHKVKQKQNGKKEPMKEKSKSTPTINPNAVSHMNFRTLKIRNKNSKAKGRGRFGRGRR</sequence>
<dbReference type="GO" id="GO:0003688">
    <property type="term" value="F:DNA replication origin binding"/>
    <property type="evidence" value="ECO:0007669"/>
    <property type="project" value="TreeGrafter"/>
</dbReference>
<feature type="region of interest" description="Disordered" evidence="8">
    <location>
        <begin position="454"/>
        <end position="533"/>
    </location>
</feature>
<gene>
    <name evidence="9" type="ORF">Dsin_032747</name>
</gene>
<dbReference type="AlphaFoldDB" id="A0AAD9ZHL9"/>
<comment type="caution">
    <text evidence="9">The sequence shown here is derived from an EMBL/GenBank/DDBJ whole genome shotgun (WGS) entry which is preliminary data.</text>
</comment>
<comment type="similarity">
    <text evidence="2">Belongs to the SLD2 family.</text>
</comment>
<feature type="compositionally biased region" description="Polar residues" evidence="8">
    <location>
        <begin position="496"/>
        <end position="506"/>
    </location>
</feature>
<evidence type="ECO:0000256" key="3">
    <source>
        <dbReference type="ARBA" id="ARBA00018363"/>
    </source>
</evidence>
<evidence type="ECO:0000313" key="10">
    <source>
        <dbReference type="Proteomes" id="UP001281410"/>
    </source>
</evidence>
<dbReference type="GO" id="GO:0006270">
    <property type="term" value="P:DNA replication initiation"/>
    <property type="evidence" value="ECO:0007669"/>
    <property type="project" value="InterPro"/>
</dbReference>
<keyword evidence="10" id="KW-1185">Reference proteome</keyword>
<dbReference type="PANTHER" id="PTHR28124:SF1">
    <property type="entry name" value="DNA REPLICATION REGULATOR SLD2"/>
    <property type="match status" value="1"/>
</dbReference>
<protein>
    <recommendedName>
        <fullName evidence="3">DNA replication regulator SLD2</fullName>
    </recommendedName>
    <alternativeName>
        <fullName evidence="4">DNA replication regulator sld2</fullName>
    </alternativeName>
</protein>
<dbReference type="InterPro" id="IPR021110">
    <property type="entry name" value="DNA_rep_checkpnt_protein"/>
</dbReference>
<dbReference type="PANTHER" id="PTHR28124">
    <property type="entry name" value="DNA REPLICATION REGULATOR SLD2"/>
    <property type="match status" value="1"/>
</dbReference>
<evidence type="ECO:0000256" key="7">
    <source>
        <dbReference type="ARBA" id="ARBA00023306"/>
    </source>
</evidence>
<comment type="subcellular location">
    <subcellularLocation>
        <location evidence="1">Nucleus</location>
    </subcellularLocation>
</comment>
<accession>A0AAD9ZHL9</accession>
<feature type="compositionally biased region" description="Acidic residues" evidence="8">
    <location>
        <begin position="461"/>
        <end position="472"/>
    </location>
</feature>
<dbReference type="FunFam" id="1.10.10.1460:FF:000001">
    <property type="entry name" value="DNA replication regulator Sld2"/>
    <property type="match status" value="1"/>
</dbReference>
<dbReference type="InterPro" id="IPR040203">
    <property type="entry name" value="Sld2"/>
</dbReference>
<dbReference type="GO" id="GO:1902977">
    <property type="term" value="P:mitotic DNA replication preinitiation complex assembly"/>
    <property type="evidence" value="ECO:0007669"/>
    <property type="project" value="TreeGrafter"/>
</dbReference>
<feature type="compositionally biased region" description="Basic and acidic residues" evidence="8">
    <location>
        <begin position="485"/>
        <end position="495"/>
    </location>
</feature>
<proteinExistence type="inferred from homology"/>
<feature type="region of interest" description="Disordered" evidence="8">
    <location>
        <begin position="1"/>
        <end position="20"/>
    </location>
</feature>
<dbReference type="GO" id="GO:0000727">
    <property type="term" value="P:double-strand break repair via break-induced replication"/>
    <property type="evidence" value="ECO:0007669"/>
    <property type="project" value="TreeGrafter"/>
</dbReference>
<dbReference type="GO" id="GO:0031261">
    <property type="term" value="C:DNA replication preinitiation complex"/>
    <property type="evidence" value="ECO:0007669"/>
    <property type="project" value="TreeGrafter"/>
</dbReference>
<evidence type="ECO:0000256" key="5">
    <source>
        <dbReference type="ARBA" id="ARBA00022705"/>
    </source>
</evidence>
<keyword evidence="7" id="KW-0131">Cell cycle</keyword>
<feature type="region of interest" description="Disordered" evidence="8">
    <location>
        <begin position="83"/>
        <end position="118"/>
    </location>
</feature>
<keyword evidence="6" id="KW-0539">Nucleus</keyword>
<organism evidence="9 10">
    <name type="scientific">Dipteronia sinensis</name>
    <dbReference type="NCBI Taxonomy" id="43782"/>
    <lineage>
        <taxon>Eukaryota</taxon>
        <taxon>Viridiplantae</taxon>
        <taxon>Streptophyta</taxon>
        <taxon>Embryophyta</taxon>
        <taxon>Tracheophyta</taxon>
        <taxon>Spermatophyta</taxon>
        <taxon>Magnoliopsida</taxon>
        <taxon>eudicotyledons</taxon>
        <taxon>Gunneridae</taxon>
        <taxon>Pentapetalae</taxon>
        <taxon>rosids</taxon>
        <taxon>malvids</taxon>
        <taxon>Sapindales</taxon>
        <taxon>Sapindaceae</taxon>
        <taxon>Hippocastanoideae</taxon>
        <taxon>Acereae</taxon>
        <taxon>Dipteronia</taxon>
    </lineage>
</organism>
<reference evidence="9" key="1">
    <citation type="journal article" date="2023" name="Plant J.">
        <title>Genome sequences and population genomics provide insights into the demographic history, inbreeding, and mutation load of two 'living fossil' tree species of Dipteronia.</title>
        <authorList>
            <person name="Feng Y."/>
            <person name="Comes H.P."/>
            <person name="Chen J."/>
            <person name="Zhu S."/>
            <person name="Lu R."/>
            <person name="Zhang X."/>
            <person name="Li P."/>
            <person name="Qiu J."/>
            <person name="Olsen K.M."/>
            <person name="Qiu Y."/>
        </authorList>
    </citation>
    <scope>NUCLEOTIDE SEQUENCE</scope>
    <source>
        <strain evidence="9">NBL</strain>
    </source>
</reference>
<evidence type="ECO:0000256" key="1">
    <source>
        <dbReference type="ARBA" id="ARBA00004123"/>
    </source>
</evidence>
<dbReference type="Proteomes" id="UP001281410">
    <property type="component" value="Unassembled WGS sequence"/>
</dbReference>
<keyword evidence="5" id="KW-0235">DNA replication</keyword>
<evidence type="ECO:0000256" key="4">
    <source>
        <dbReference type="ARBA" id="ARBA00019134"/>
    </source>
</evidence>
<feature type="region of interest" description="Disordered" evidence="8">
    <location>
        <begin position="158"/>
        <end position="199"/>
    </location>
</feature>
<evidence type="ECO:0000256" key="8">
    <source>
        <dbReference type="SAM" id="MobiDB-lite"/>
    </source>
</evidence>
<dbReference type="Gene3D" id="1.10.10.1460">
    <property type="match status" value="1"/>
</dbReference>
<feature type="region of interest" description="Disordered" evidence="8">
    <location>
        <begin position="377"/>
        <end position="413"/>
    </location>
</feature>
<evidence type="ECO:0000256" key="6">
    <source>
        <dbReference type="ARBA" id="ARBA00023242"/>
    </source>
</evidence>